<evidence type="ECO:0000256" key="1">
    <source>
        <dbReference type="SAM" id="Phobius"/>
    </source>
</evidence>
<dbReference type="EMBL" id="VSSQ01142389">
    <property type="protein sequence ID" value="MPN63252.1"/>
    <property type="molecule type" value="Genomic_DNA"/>
</dbReference>
<comment type="caution">
    <text evidence="2">The sequence shown here is derived from an EMBL/GenBank/DDBJ whole genome shotgun (WGS) entry which is preliminary data.</text>
</comment>
<evidence type="ECO:0000313" key="2">
    <source>
        <dbReference type="EMBL" id="MPN63252.1"/>
    </source>
</evidence>
<dbReference type="AlphaFoldDB" id="A0A645JJ53"/>
<organism evidence="2">
    <name type="scientific">bioreactor metagenome</name>
    <dbReference type="NCBI Taxonomy" id="1076179"/>
    <lineage>
        <taxon>unclassified sequences</taxon>
        <taxon>metagenomes</taxon>
        <taxon>ecological metagenomes</taxon>
    </lineage>
</organism>
<keyword evidence="1" id="KW-1133">Transmembrane helix</keyword>
<proteinExistence type="predicted"/>
<protein>
    <submittedName>
        <fullName evidence="2">Uncharacterized protein</fullName>
    </submittedName>
</protein>
<accession>A0A645JJ53</accession>
<keyword evidence="1" id="KW-0472">Membrane</keyword>
<keyword evidence="1" id="KW-0812">Transmembrane</keyword>
<reference evidence="2" key="1">
    <citation type="submission" date="2019-08" db="EMBL/GenBank/DDBJ databases">
        <authorList>
            <person name="Kucharzyk K."/>
            <person name="Murdoch R.W."/>
            <person name="Higgins S."/>
            <person name="Loffler F."/>
        </authorList>
    </citation>
    <scope>NUCLEOTIDE SEQUENCE</scope>
</reference>
<feature type="transmembrane region" description="Helical" evidence="1">
    <location>
        <begin position="6"/>
        <end position="28"/>
    </location>
</feature>
<gene>
    <name evidence="2" type="ORF">SDC9_211009</name>
</gene>
<name>A0A645JJ53_9ZZZZ</name>
<sequence length="65" mass="6958">MLGDTFTAVAMLFTAKFGTGTALFIFILPADTLFGSFGCLTCVAAHDHTPPDSFFRIIISQCPVL</sequence>